<dbReference type="GO" id="GO:0000287">
    <property type="term" value="F:magnesium ion binding"/>
    <property type="evidence" value="ECO:0007669"/>
    <property type="project" value="UniProtKB-UniRule"/>
</dbReference>
<comment type="function">
    <text evidence="4">Converts adenosine-3',5'-bisphosphate (PAP) to AMP.</text>
</comment>
<gene>
    <name evidence="4 6" type="primary">cysQ</name>
    <name evidence="6" type="ORF">MQE35_08900</name>
</gene>
<keyword evidence="3 4" id="KW-0460">Magnesium</keyword>
<keyword evidence="4" id="KW-1003">Cell membrane</keyword>
<dbReference type="Gene3D" id="3.40.190.80">
    <property type="match status" value="1"/>
</dbReference>
<name>A0A9E6ZS00_9FLAO</name>
<comment type="similarity">
    <text evidence="4">Belongs to the inositol monophosphatase superfamily. CysQ family.</text>
</comment>
<protein>
    <recommendedName>
        <fullName evidence="4">3'(2'),5'-bisphosphate nucleotidase CysQ</fullName>
        <ecNumber evidence="4">3.1.3.7</ecNumber>
    </recommendedName>
    <alternativeName>
        <fullName evidence="4">3'(2'),5-bisphosphonucleoside 3'(2')-phosphohydrolase</fullName>
    </alternativeName>
    <alternativeName>
        <fullName evidence="4">3'-phosphoadenosine 5'-phosphate phosphatase</fullName>
        <shortName evidence="4">PAP phosphatase</shortName>
    </alternativeName>
</protein>
<dbReference type="Pfam" id="PF00459">
    <property type="entry name" value="Inositol_P"/>
    <property type="match status" value="1"/>
</dbReference>
<feature type="binding site" evidence="4">
    <location>
        <position position="64"/>
    </location>
    <ligand>
        <name>Mg(2+)</name>
        <dbReference type="ChEBI" id="CHEBI:18420"/>
        <label>1</label>
    </ligand>
</feature>
<dbReference type="GO" id="GO:0050427">
    <property type="term" value="P:3'-phosphoadenosine 5'-phosphosulfate metabolic process"/>
    <property type="evidence" value="ECO:0007669"/>
    <property type="project" value="TreeGrafter"/>
</dbReference>
<keyword evidence="2 4" id="KW-0479">Metal-binding</keyword>
<evidence type="ECO:0000256" key="3">
    <source>
        <dbReference type="ARBA" id="ARBA00022842"/>
    </source>
</evidence>
<dbReference type="PANTHER" id="PTHR43028:SF5">
    <property type="entry name" value="3'(2'),5'-BISPHOSPHATE NUCLEOTIDASE 1"/>
    <property type="match status" value="1"/>
</dbReference>
<dbReference type="KEGG" id="fbm:MQE35_08900"/>
<dbReference type="Gene3D" id="3.30.540.10">
    <property type="entry name" value="Fructose-1,6-Bisphosphatase, subunit A, domain 1"/>
    <property type="match status" value="1"/>
</dbReference>
<dbReference type="GO" id="GO:0000103">
    <property type="term" value="P:sulfate assimilation"/>
    <property type="evidence" value="ECO:0007669"/>
    <property type="project" value="TreeGrafter"/>
</dbReference>
<comment type="subcellular location">
    <subcellularLocation>
        <location evidence="4">Cell membrane</location>
        <topology evidence="4">Peripheral membrane protein</topology>
        <orientation evidence="4">Cytoplasmic side</orientation>
    </subcellularLocation>
</comment>
<keyword evidence="4" id="KW-0472">Membrane</keyword>
<evidence type="ECO:0000313" key="7">
    <source>
        <dbReference type="Proteomes" id="UP000831290"/>
    </source>
</evidence>
<feature type="binding site" evidence="4">
    <location>
        <position position="221"/>
    </location>
    <ligand>
        <name>substrate</name>
    </ligand>
</feature>
<dbReference type="PANTHER" id="PTHR43028">
    <property type="entry name" value="3'(2'),5'-BISPHOSPHATE NUCLEOTIDASE 1"/>
    <property type="match status" value="1"/>
</dbReference>
<dbReference type="EC" id="3.1.3.7" evidence="4"/>
<dbReference type="GO" id="GO:0005886">
    <property type="term" value="C:plasma membrane"/>
    <property type="evidence" value="ECO:0007669"/>
    <property type="project" value="UniProtKB-SubCell"/>
</dbReference>
<feature type="binding site" evidence="4">
    <location>
        <position position="221"/>
    </location>
    <ligand>
        <name>Mg(2+)</name>
        <dbReference type="ChEBI" id="CHEBI:18420"/>
        <label>2</label>
    </ligand>
</feature>
<evidence type="ECO:0000256" key="5">
    <source>
        <dbReference type="PIRSR" id="PIRSR600760-2"/>
    </source>
</evidence>
<feature type="binding site" evidence="5">
    <location>
        <position position="221"/>
    </location>
    <ligand>
        <name>Mg(2+)</name>
        <dbReference type="ChEBI" id="CHEBI:18420"/>
        <label>1</label>
        <note>catalytic</note>
    </ligand>
</feature>
<dbReference type="InterPro" id="IPR020583">
    <property type="entry name" value="Inositol_monoP_metal-BS"/>
</dbReference>
<keyword evidence="7" id="KW-1185">Reference proteome</keyword>
<dbReference type="Proteomes" id="UP000831290">
    <property type="component" value="Chromosome"/>
</dbReference>
<dbReference type="InterPro" id="IPR050725">
    <property type="entry name" value="CysQ/Inositol_MonoPase"/>
</dbReference>
<evidence type="ECO:0000256" key="2">
    <source>
        <dbReference type="ARBA" id="ARBA00022723"/>
    </source>
</evidence>
<dbReference type="PROSITE" id="PS00629">
    <property type="entry name" value="IMP_1"/>
    <property type="match status" value="1"/>
</dbReference>
<feature type="binding site" evidence="4">
    <location>
        <begin position="86"/>
        <end position="89"/>
    </location>
    <ligand>
        <name>substrate</name>
    </ligand>
</feature>
<feature type="binding site" evidence="4">
    <location>
        <position position="84"/>
    </location>
    <ligand>
        <name>Mg(2+)</name>
        <dbReference type="ChEBI" id="CHEBI:18420"/>
        <label>1</label>
    </ligand>
</feature>
<dbReference type="CDD" id="cd01638">
    <property type="entry name" value="CysQ"/>
    <property type="match status" value="1"/>
</dbReference>
<evidence type="ECO:0000256" key="1">
    <source>
        <dbReference type="ARBA" id="ARBA00001625"/>
    </source>
</evidence>
<accession>A0A9E6ZS00</accession>
<feature type="binding site" evidence="5">
    <location>
        <position position="87"/>
    </location>
    <ligand>
        <name>Mg(2+)</name>
        <dbReference type="ChEBI" id="CHEBI:18420"/>
        <label>1</label>
        <note>catalytic</note>
    </ligand>
</feature>
<dbReference type="NCBIfam" id="TIGR01331">
    <property type="entry name" value="bisphos_cysQ"/>
    <property type="match status" value="1"/>
</dbReference>
<feature type="binding site" evidence="4">
    <location>
        <position position="64"/>
    </location>
    <ligand>
        <name>substrate</name>
    </ligand>
</feature>
<evidence type="ECO:0000313" key="6">
    <source>
        <dbReference type="EMBL" id="UOB19400.1"/>
    </source>
</evidence>
<comment type="cofactor">
    <cofactor evidence="4 5">
        <name>Mg(2+)</name>
        <dbReference type="ChEBI" id="CHEBI:18420"/>
    </cofactor>
</comment>
<comment type="catalytic activity">
    <reaction evidence="1 4">
        <text>adenosine 3',5'-bisphosphate + H2O = AMP + phosphate</text>
        <dbReference type="Rhea" id="RHEA:10040"/>
        <dbReference type="ChEBI" id="CHEBI:15377"/>
        <dbReference type="ChEBI" id="CHEBI:43474"/>
        <dbReference type="ChEBI" id="CHEBI:58343"/>
        <dbReference type="ChEBI" id="CHEBI:456215"/>
        <dbReference type="EC" id="3.1.3.7"/>
    </reaction>
</comment>
<dbReference type="AlphaFoldDB" id="A0A9E6ZS00"/>
<feature type="binding site" evidence="5">
    <location>
        <position position="64"/>
    </location>
    <ligand>
        <name>Mg(2+)</name>
        <dbReference type="ChEBI" id="CHEBI:18420"/>
        <label>1</label>
        <note>catalytic</note>
    </ligand>
</feature>
<reference evidence="6" key="1">
    <citation type="submission" date="2022-03" db="EMBL/GenBank/DDBJ databases">
        <title>Description of Abyssus ytuae gen. nov., sp. nov., a novel member of the family Flavobacteriaceae isolated from the sediment of Mariana Trench.</title>
        <authorList>
            <person name="Zhang J."/>
            <person name="Xu X."/>
        </authorList>
    </citation>
    <scope>NUCLEOTIDE SEQUENCE</scope>
    <source>
        <strain evidence="6">MT3330</strain>
    </source>
</reference>
<feature type="binding site" evidence="5">
    <location>
        <position position="84"/>
    </location>
    <ligand>
        <name>Mg(2+)</name>
        <dbReference type="ChEBI" id="CHEBI:18420"/>
        <label>1</label>
        <note>catalytic</note>
    </ligand>
</feature>
<feature type="binding site" evidence="4">
    <location>
        <position position="84"/>
    </location>
    <ligand>
        <name>Mg(2+)</name>
        <dbReference type="ChEBI" id="CHEBI:18420"/>
        <label>2</label>
    </ligand>
</feature>
<dbReference type="SUPFAM" id="SSF56655">
    <property type="entry name" value="Carbohydrate phosphatase"/>
    <property type="match status" value="1"/>
</dbReference>
<dbReference type="InterPro" id="IPR006240">
    <property type="entry name" value="CysQ"/>
</dbReference>
<dbReference type="HAMAP" id="MF_02095">
    <property type="entry name" value="CysQ"/>
    <property type="match status" value="1"/>
</dbReference>
<feature type="binding site" evidence="4">
    <location>
        <position position="87"/>
    </location>
    <ligand>
        <name>Mg(2+)</name>
        <dbReference type="ChEBI" id="CHEBI:18420"/>
        <label>2</label>
    </ligand>
</feature>
<dbReference type="InterPro" id="IPR000760">
    <property type="entry name" value="Inositol_monophosphatase-like"/>
</dbReference>
<proteinExistence type="inferred from homology"/>
<evidence type="ECO:0000256" key="4">
    <source>
        <dbReference type="HAMAP-Rule" id="MF_02095"/>
    </source>
</evidence>
<dbReference type="EMBL" id="CP094358">
    <property type="protein sequence ID" value="UOB19400.1"/>
    <property type="molecule type" value="Genomic_DNA"/>
</dbReference>
<sequence>MIDENLKTAIQASIQAGNEIIKFYNSDFKIDYKKDRSPVTEADKKANSIINQFLEPTGIPIISEENAQINFNIRKNWKKCWMVDPLDGTKEFINKNDEFTVNIALIEDNRPLLGVIYIPVEGVLYCADVKERKAWKAIIKDKFHLNYLKPLRPQKIKNSLRVVGSRSHMGEETENFIKNLKVANPEKKINFLSKGSSIKFCLLAEGNADIYPRFSPTMEWDTAAGHAICNATGIKVISLQTNKELSYNKPSLINNYFLVKN</sequence>
<keyword evidence="4 6" id="KW-0378">Hydrolase</keyword>
<feature type="binding site" evidence="4">
    <location>
        <position position="86"/>
    </location>
    <ligand>
        <name>Mg(2+)</name>
        <dbReference type="ChEBI" id="CHEBI:18420"/>
        <label>1</label>
    </ligand>
</feature>
<feature type="binding site" evidence="5">
    <location>
        <position position="86"/>
    </location>
    <ligand>
        <name>Mg(2+)</name>
        <dbReference type="ChEBI" id="CHEBI:18420"/>
        <label>1</label>
        <note>catalytic</note>
    </ligand>
</feature>
<organism evidence="6 7">
    <name type="scientific">Abyssalbus ytuae</name>
    <dbReference type="NCBI Taxonomy" id="2926907"/>
    <lineage>
        <taxon>Bacteria</taxon>
        <taxon>Pseudomonadati</taxon>
        <taxon>Bacteroidota</taxon>
        <taxon>Flavobacteriia</taxon>
        <taxon>Flavobacteriales</taxon>
        <taxon>Flavobacteriaceae</taxon>
        <taxon>Abyssalbus</taxon>
    </lineage>
</organism>
<dbReference type="RefSeq" id="WP_255846016.1">
    <property type="nucleotide sequence ID" value="NZ_CP094358.1"/>
</dbReference>
<dbReference type="GO" id="GO:0008441">
    <property type="term" value="F:3'(2'),5'-bisphosphate nucleotidase activity"/>
    <property type="evidence" value="ECO:0007669"/>
    <property type="project" value="UniProtKB-UniRule"/>
</dbReference>